<dbReference type="PANTHER" id="PTHR48094">
    <property type="entry name" value="PROTEIN/NUCLEIC ACID DEGLYCASE DJ-1-RELATED"/>
    <property type="match status" value="1"/>
</dbReference>
<sequence length="182" mass="20200">MKLILLLAEGFEEIEALTVADVLRRAGLTCHLCAIGEEEIVKGAHNICVKSDVNVENIKIHNYEGIILPGGMPGAANLKDDYRVIDILQKFNAEGKIIGAICAAPIVLNEAGIIKNVKITSYPSFKEEFNNSIYTEEKVVQHDNIITSRGPATAFDFAYKVLENFITTKEIDKLKNEMLFNF</sequence>
<dbReference type="CDD" id="cd03135">
    <property type="entry name" value="GATase1_DJ-1"/>
    <property type="match status" value="1"/>
</dbReference>
<dbReference type="InterPro" id="IPR002818">
    <property type="entry name" value="DJ-1/PfpI"/>
</dbReference>
<dbReference type="Pfam" id="PF01965">
    <property type="entry name" value="DJ-1_PfpI"/>
    <property type="match status" value="1"/>
</dbReference>
<accession>A0A2T0B632</accession>
<dbReference type="NCBIfam" id="TIGR01383">
    <property type="entry name" value="not_thiJ"/>
    <property type="match status" value="1"/>
</dbReference>
<protein>
    <submittedName>
        <fullName evidence="2">Chaperone protein YajL</fullName>
    </submittedName>
</protein>
<dbReference type="RefSeq" id="WP_106062989.1">
    <property type="nucleotide sequence ID" value="NZ_PVXO01000027.1"/>
</dbReference>
<evidence type="ECO:0000259" key="1">
    <source>
        <dbReference type="Pfam" id="PF01965"/>
    </source>
</evidence>
<keyword evidence="3" id="KW-1185">Reference proteome</keyword>
<evidence type="ECO:0000313" key="2">
    <source>
        <dbReference type="EMBL" id="PRR79354.1"/>
    </source>
</evidence>
<comment type="caution">
    <text evidence="2">The sequence shown here is derived from an EMBL/GenBank/DDBJ whole genome shotgun (WGS) entry which is preliminary data.</text>
</comment>
<name>A0A2T0B632_9CLOT</name>
<dbReference type="Gene3D" id="3.40.50.880">
    <property type="match status" value="1"/>
</dbReference>
<proteinExistence type="predicted"/>
<dbReference type="InterPro" id="IPR050325">
    <property type="entry name" value="Prot/Nucl_acid_deglycase"/>
</dbReference>
<dbReference type="InterPro" id="IPR029062">
    <property type="entry name" value="Class_I_gatase-like"/>
</dbReference>
<dbReference type="EMBL" id="PVXO01000027">
    <property type="protein sequence ID" value="PRR79354.1"/>
    <property type="molecule type" value="Genomic_DNA"/>
</dbReference>
<dbReference type="AlphaFoldDB" id="A0A2T0B632"/>
<dbReference type="SUPFAM" id="SSF52317">
    <property type="entry name" value="Class I glutamine amidotransferase-like"/>
    <property type="match status" value="1"/>
</dbReference>
<reference evidence="2 3" key="1">
    <citation type="submission" date="2018-03" db="EMBL/GenBank/DDBJ databases">
        <title>Genome sequence of Clostridium liquoris DSM 100320.</title>
        <authorList>
            <person name="Poehlein A."/>
            <person name="Daniel R."/>
        </authorList>
    </citation>
    <scope>NUCLEOTIDE SEQUENCE [LARGE SCALE GENOMIC DNA]</scope>
    <source>
        <strain evidence="2 3">DSM 100320</strain>
    </source>
</reference>
<dbReference type="Proteomes" id="UP000239706">
    <property type="component" value="Unassembled WGS sequence"/>
</dbReference>
<dbReference type="OrthoDB" id="9800516at2"/>
<dbReference type="GO" id="GO:0005737">
    <property type="term" value="C:cytoplasm"/>
    <property type="evidence" value="ECO:0007669"/>
    <property type="project" value="TreeGrafter"/>
</dbReference>
<gene>
    <name evidence="2" type="primary">yajL</name>
    <name evidence="2" type="ORF">CLLI_08340</name>
</gene>
<dbReference type="PANTHER" id="PTHR48094:SF12">
    <property type="entry name" value="PARKINSON DISEASE PROTEIN 7 HOMOLOG"/>
    <property type="match status" value="1"/>
</dbReference>
<feature type="domain" description="DJ-1/PfpI" evidence="1">
    <location>
        <begin position="2"/>
        <end position="163"/>
    </location>
</feature>
<dbReference type="InterPro" id="IPR006287">
    <property type="entry name" value="DJ-1"/>
</dbReference>
<evidence type="ECO:0000313" key="3">
    <source>
        <dbReference type="Proteomes" id="UP000239706"/>
    </source>
</evidence>
<organism evidence="2 3">
    <name type="scientific">Clostridium liquoris</name>
    <dbReference type="NCBI Taxonomy" id="1289519"/>
    <lineage>
        <taxon>Bacteria</taxon>
        <taxon>Bacillati</taxon>
        <taxon>Bacillota</taxon>
        <taxon>Clostridia</taxon>
        <taxon>Eubacteriales</taxon>
        <taxon>Clostridiaceae</taxon>
        <taxon>Clostridium</taxon>
    </lineage>
</organism>